<feature type="domain" description="SIS" evidence="1">
    <location>
        <begin position="25"/>
        <end position="190"/>
    </location>
</feature>
<organism evidence="2 3">
    <name type="scientific">Saccharomonospora cyanea NA-134</name>
    <dbReference type="NCBI Taxonomy" id="882082"/>
    <lineage>
        <taxon>Bacteria</taxon>
        <taxon>Bacillati</taxon>
        <taxon>Actinomycetota</taxon>
        <taxon>Actinomycetes</taxon>
        <taxon>Pseudonocardiales</taxon>
        <taxon>Pseudonocardiaceae</taxon>
        <taxon>Saccharomonospora</taxon>
    </lineage>
</organism>
<gene>
    <name evidence="2" type="ORF">SaccyDRAFT_0932</name>
</gene>
<dbReference type="EMBL" id="CM001440">
    <property type="protein sequence ID" value="EHR59845.1"/>
    <property type="molecule type" value="Genomic_DNA"/>
</dbReference>
<dbReference type="AlphaFoldDB" id="H5XLH6"/>
<name>H5XLH6_9PSEU</name>
<proteinExistence type="predicted"/>
<dbReference type="InterPro" id="IPR035461">
    <property type="entry name" value="GmhA/DiaA"/>
</dbReference>
<dbReference type="Gene3D" id="3.40.50.10490">
    <property type="entry name" value="Glucose-6-phosphate isomerase like protein, domain 1"/>
    <property type="match status" value="1"/>
</dbReference>
<dbReference type="Pfam" id="PF13580">
    <property type="entry name" value="SIS_2"/>
    <property type="match status" value="1"/>
</dbReference>
<reference evidence="2 3" key="1">
    <citation type="submission" date="2011-11" db="EMBL/GenBank/DDBJ databases">
        <title>The Noncontiguous Finished sequence of Saccharomonospora cyanea NA-134.</title>
        <authorList>
            <consortium name="US DOE Joint Genome Institute"/>
            <person name="Lucas S."/>
            <person name="Han J."/>
            <person name="Lapidus A."/>
            <person name="Cheng J.-F."/>
            <person name="Goodwin L."/>
            <person name="Pitluck S."/>
            <person name="Peters L."/>
            <person name="Ovchinnikova G."/>
            <person name="Lu M."/>
            <person name="Detter J.C."/>
            <person name="Han C."/>
            <person name="Tapia R."/>
            <person name="Land M."/>
            <person name="Hauser L."/>
            <person name="Kyrpides N."/>
            <person name="Ivanova N."/>
            <person name="Pagani I."/>
            <person name="Brambilla E.-M."/>
            <person name="Klenk H.-P."/>
            <person name="Woyke T."/>
        </authorList>
    </citation>
    <scope>NUCLEOTIDE SEQUENCE [LARGE SCALE GENOMIC DNA]</scope>
    <source>
        <strain evidence="2 3">NA-134</strain>
    </source>
</reference>
<evidence type="ECO:0000313" key="3">
    <source>
        <dbReference type="Proteomes" id="UP000002791"/>
    </source>
</evidence>
<dbReference type="SUPFAM" id="SSF53697">
    <property type="entry name" value="SIS domain"/>
    <property type="match status" value="1"/>
</dbReference>
<dbReference type="InterPro" id="IPR050099">
    <property type="entry name" value="SIS_GmhA/DiaA_subfam"/>
</dbReference>
<dbReference type="CDD" id="cd05006">
    <property type="entry name" value="SIS_GmhA"/>
    <property type="match status" value="1"/>
</dbReference>
<dbReference type="PANTHER" id="PTHR30390">
    <property type="entry name" value="SEDOHEPTULOSE 7-PHOSPHATE ISOMERASE / DNAA INITIATOR-ASSOCIATING FACTOR FOR REPLICATION INITIATION"/>
    <property type="match status" value="1"/>
</dbReference>
<evidence type="ECO:0000259" key="1">
    <source>
        <dbReference type="PROSITE" id="PS51464"/>
    </source>
</evidence>
<dbReference type="OrthoDB" id="9781311at2"/>
<dbReference type="GO" id="GO:0016853">
    <property type="term" value="F:isomerase activity"/>
    <property type="evidence" value="ECO:0007669"/>
    <property type="project" value="UniProtKB-KW"/>
</dbReference>
<sequence length="192" mass="20360">MERRLQPLEALLDEAEAVARACHAMAERFHRGGTLVVFGNGGGSTDAQHISVEFVHPVIVGKRALPALSLTADVATMTGVAARVGFEEVFAHQLRHLAARDDIALGLSVDGDCANVVRGFEQAHELGMLTVALVGGDGGAVAASPAVDHVLRADSDDPRVVKEVHVTMYHVLWELVHVFLEHPGALARKAAS</sequence>
<dbReference type="STRING" id="882082.SaccyDRAFT_0932"/>
<accession>H5XLH6</accession>
<dbReference type="GO" id="GO:1901135">
    <property type="term" value="P:carbohydrate derivative metabolic process"/>
    <property type="evidence" value="ECO:0007669"/>
    <property type="project" value="InterPro"/>
</dbReference>
<keyword evidence="2" id="KW-0413">Isomerase</keyword>
<dbReference type="Proteomes" id="UP000002791">
    <property type="component" value="Chromosome"/>
</dbReference>
<keyword evidence="3" id="KW-1185">Reference proteome</keyword>
<evidence type="ECO:0000313" key="2">
    <source>
        <dbReference type="EMBL" id="EHR59845.1"/>
    </source>
</evidence>
<dbReference type="GO" id="GO:0097367">
    <property type="term" value="F:carbohydrate derivative binding"/>
    <property type="evidence" value="ECO:0007669"/>
    <property type="project" value="InterPro"/>
</dbReference>
<dbReference type="RefSeq" id="WP_005454021.1">
    <property type="nucleotide sequence ID" value="NZ_CM001440.1"/>
</dbReference>
<dbReference type="HOGENOM" id="CLU_080999_3_0_11"/>
<dbReference type="InterPro" id="IPR046348">
    <property type="entry name" value="SIS_dom_sf"/>
</dbReference>
<protein>
    <submittedName>
        <fullName evidence="2">Phosphoheptose isomerase</fullName>
    </submittedName>
</protein>
<dbReference type="InterPro" id="IPR001347">
    <property type="entry name" value="SIS_dom"/>
</dbReference>
<dbReference type="eggNOG" id="COG0279">
    <property type="taxonomic scope" value="Bacteria"/>
</dbReference>
<dbReference type="PROSITE" id="PS51464">
    <property type="entry name" value="SIS"/>
    <property type="match status" value="1"/>
</dbReference>